<gene>
    <name evidence="1" type="ORF">IAI61_04605</name>
</gene>
<protein>
    <recommendedName>
        <fullName evidence="3">EthD domain-containing protein</fullName>
    </recommendedName>
</protein>
<comment type="caution">
    <text evidence="1">The sequence shown here is derived from an EMBL/GenBank/DDBJ whole genome shotgun (WGS) entry which is preliminary data.</text>
</comment>
<evidence type="ECO:0008006" key="3">
    <source>
        <dbReference type="Google" id="ProtNLM"/>
    </source>
</evidence>
<organism evidence="1 2">
    <name type="scientific">Roseomonas haemaphysalidis</name>
    <dbReference type="NCBI Taxonomy" id="2768162"/>
    <lineage>
        <taxon>Bacteria</taxon>
        <taxon>Pseudomonadati</taxon>
        <taxon>Pseudomonadota</taxon>
        <taxon>Alphaproteobacteria</taxon>
        <taxon>Acetobacterales</taxon>
        <taxon>Roseomonadaceae</taxon>
        <taxon>Roseomonas</taxon>
    </lineage>
</organism>
<keyword evidence="2" id="KW-1185">Reference proteome</keyword>
<dbReference type="RefSeq" id="WP_207415728.1">
    <property type="nucleotide sequence ID" value="NZ_CP061178.1"/>
</dbReference>
<proteinExistence type="predicted"/>
<accession>A0ABS3KLF4</accession>
<evidence type="ECO:0000313" key="2">
    <source>
        <dbReference type="Proteomes" id="UP001518989"/>
    </source>
</evidence>
<dbReference type="Proteomes" id="UP001518989">
    <property type="component" value="Unassembled WGS sequence"/>
</dbReference>
<reference evidence="1 2" key="1">
    <citation type="submission" date="2020-09" db="EMBL/GenBank/DDBJ databases">
        <title>Roseomonas.</title>
        <authorList>
            <person name="Zhu W."/>
        </authorList>
    </citation>
    <scope>NUCLEOTIDE SEQUENCE [LARGE SCALE GENOMIC DNA]</scope>
    <source>
        <strain evidence="1 2">573</strain>
    </source>
</reference>
<sequence length="228" mass="24705">MAESIFYVVEVALPEHELPEFAAWYAAVHAPHLFQAGFTNCTSYLAVSGGLSVVDIYQAPDWSMFEAPAFARYRGLVFEEPYRPAALAGIANMRTVYHHHAATPLPPLDPAASMDADWVRIWRLPGDTALEDRIAAWLAEDGAAALGATRVRLLHRGPDAPTGASARPSLALVTEWAARPPAGEAPLPEWMREHVDPAQGFTGCRLYPWANDPALQAEVARRVAAAGA</sequence>
<evidence type="ECO:0000313" key="1">
    <source>
        <dbReference type="EMBL" id="MBO1078299.1"/>
    </source>
</evidence>
<dbReference type="EMBL" id="JACTNG010000002">
    <property type="protein sequence ID" value="MBO1078299.1"/>
    <property type="molecule type" value="Genomic_DNA"/>
</dbReference>
<name>A0ABS3KLF4_9PROT</name>